<evidence type="ECO:0000256" key="2">
    <source>
        <dbReference type="ARBA" id="ARBA00022723"/>
    </source>
</evidence>
<keyword evidence="2 4" id="KW-0479">Metal-binding</keyword>
<organism evidence="5 6">
    <name type="scientific">Actinomadura logoneensis</name>
    <dbReference type="NCBI Taxonomy" id="2293572"/>
    <lineage>
        <taxon>Bacteria</taxon>
        <taxon>Bacillati</taxon>
        <taxon>Actinomycetota</taxon>
        <taxon>Actinomycetes</taxon>
        <taxon>Streptosporangiales</taxon>
        <taxon>Thermomonosporaceae</taxon>
        <taxon>Actinomadura</taxon>
    </lineage>
</organism>
<dbReference type="Proteomes" id="UP000261811">
    <property type="component" value="Unassembled WGS sequence"/>
</dbReference>
<evidence type="ECO:0000313" key="6">
    <source>
        <dbReference type="Proteomes" id="UP000261811"/>
    </source>
</evidence>
<dbReference type="Gene3D" id="1.10.630.10">
    <property type="entry name" value="Cytochrome P450"/>
    <property type="match status" value="1"/>
</dbReference>
<dbReference type="PANTHER" id="PTHR24305">
    <property type="entry name" value="CYTOCHROME P450"/>
    <property type="match status" value="1"/>
</dbReference>
<dbReference type="RefSeq" id="WP_117356261.1">
    <property type="nucleotide sequence ID" value="NZ_QURH01000097.1"/>
</dbReference>
<dbReference type="GO" id="GO:0004497">
    <property type="term" value="F:monooxygenase activity"/>
    <property type="evidence" value="ECO:0007669"/>
    <property type="project" value="InterPro"/>
</dbReference>
<evidence type="ECO:0000256" key="3">
    <source>
        <dbReference type="ARBA" id="ARBA00023004"/>
    </source>
</evidence>
<dbReference type="EMBL" id="QURH01000097">
    <property type="protein sequence ID" value="RFU42814.1"/>
    <property type="molecule type" value="Genomic_DNA"/>
</dbReference>
<dbReference type="PANTHER" id="PTHR24305:SF166">
    <property type="entry name" value="CYTOCHROME P450 12A4, MITOCHONDRIAL-RELATED"/>
    <property type="match status" value="1"/>
</dbReference>
<dbReference type="PRINTS" id="PR00465">
    <property type="entry name" value="EP450IV"/>
</dbReference>
<dbReference type="SUPFAM" id="SSF48264">
    <property type="entry name" value="Cytochrome P450"/>
    <property type="match status" value="1"/>
</dbReference>
<evidence type="ECO:0000313" key="5">
    <source>
        <dbReference type="EMBL" id="RFU42814.1"/>
    </source>
</evidence>
<dbReference type="GO" id="GO:0005506">
    <property type="term" value="F:iron ion binding"/>
    <property type="evidence" value="ECO:0007669"/>
    <property type="project" value="InterPro"/>
</dbReference>
<gene>
    <name evidence="5" type="ORF">DZF91_04690</name>
</gene>
<dbReference type="PRINTS" id="PR00385">
    <property type="entry name" value="P450"/>
</dbReference>
<protein>
    <submittedName>
        <fullName evidence="5">Cytochrome P450</fullName>
    </submittedName>
</protein>
<comment type="similarity">
    <text evidence="1">Belongs to the cytochrome P450 family.</text>
</comment>
<evidence type="ECO:0000256" key="4">
    <source>
        <dbReference type="PIRSR" id="PIRSR602403-1"/>
    </source>
</evidence>
<dbReference type="InterPro" id="IPR001128">
    <property type="entry name" value="Cyt_P450"/>
</dbReference>
<comment type="cofactor">
    <cofactor evidence="4">
        <name>heme</name>
        <dbReference type="ChEBI" id="CHEBI:30413"/>
    </cofactor>
</comment>
<dbReference type="InterPro" id="IPR002403">
    <property type="entry name" value="Cyt_P450_E_grp-IV"/>
</dbReference>
<dbReference type="GO" id="GO:0016705">
    <property type="term" value="F:oxidoreductase activity, acting on paired donors, with incorporation or reduction of molecular oxygen"/>
    <property type="evidence" value="ECO:0007669"/>
    <property type="project" value="InterPro"/>
</dbReference>
<feature type="binding site" description="axial binding residue" evidence="4">
    <location>
        <position position="374"/>
    </location>
    <ligand>
        <name>heme</name>
        <dbReference type="ChEBI" id="CHEBI:30413"/>
    </ligand>
    <ligandPart>
        <name>Fe</name>
        <dbReference type="ChEBI" id="CHEBI:18248"/>
    </ligandPart>
</feature>
<comment type="caution">
    <text evidence="5">The sequence shown here is derived from an EMBL/GenBank/DDBJ whole genome shotgun (WGS) entry which is preliminary data.</text>
</comment>
<dbReference type="GO" id="GO:0020037">
    <property type="term" value="F:heme binding"/>
    <property type="evidence" value="ECO:0007669"/>
    <property type="project" value="InterPro"/>
</dbReference>
<dbReference type="Pfam" id="PF00067">
    <property type="entry name" value="p450"/>
    <property type="match status" value="1"/>
</dbReference>
<dbReference type="InterPro" id="IPR050121">
    <property type="entry name" value="Cytochrome_P450_monoxygenase"/>
</dbReference>
<dbReference type="InterPro" id="IPR036396">
    <property type="entry name" value="Cyt_P450_sf"/>
</dbReference>
<name>A0A372JSS0_9ACTN</name>
<dbReference type="AlphaFoldDB" id="A0A372JSS0"/>
<keyword evidence="6" id="KW-1185">Reference proteome</keyword>
<keyword evidence="4" id="KW-0349">Heme</keyword>
<keyword evidence="3 4" id="KW-0408">Iron</keyword>
<proteinExistence type="inferred from homology"/>
<reference evidence="5 6" key="1">
    <citation type="submission" date="2018-08" db="EMBL/GenBank/DDBJ databases">
        <title>Actinomadura jelena sp. nov., a novel Actinomycete isolated from soil in Chad.</title>
        <authorList>
            <person name="Shi L."/>
        </authorList>
    </citation>
    <scope>NUCLEOTIDE SEQUENCE [LARGE SCALE GENOMIC DNA]</scope>
    <source>
        <strain evidence="5 6">NEAU-G17</strain>
    </source>
</reference>
<sequence>MKRPPVPRDGVIPGVGAYETDRPGFLMAGTARFGDVWQVAPHVHMVAGLDGTRQVLRRTGQEFGAPRGTFTLPRRARREDEAVEAMRIRTLRHGRVGRNAGVLAVGAAELADSWPVGGETEALPRLADAVAEMAARYHFGPDADELLHAERELVRLRGTIGPRYVHLPGWVPAPARLRVRHCQQRMAARIARVVDRRVEVAAFGTGGDVLGELMRACARSGVNPAVYLPFRLVTAMVAAREMVGPAAGWVVAALAEHPRWAERIAVEAAPVLARPDAVDGAALSRLMLTDAFVRETLRLYPPNWLLPRTVVAPVQVGGYELHPGERVMVSPYLLHRDPRYFPEAAVFDPDRWLDPAAGPEKGAYLPYGAGPRTCPGASLATTELVLVAACMAHRYVIRRHPLTPTTWGTFRPTGLRVQCRPRDMGVGAGC</sequence>
<accession>A0A372JSS0</accession>
<dbReference type="OrthoDB" id="7376058at2"/>
<evidence type="ECO:0000256" key="1">
    <source>
        <dbReference type="ARBA" id="ARBA00010617"/>
    </source>
</evidence>